<name>A0A0Q3KRP2_9HYPH</name>
<keyword evidence="3" id="KW-1185">Reference proteome</keyword>
<evidence type="ECO:0000313" key="4">
    <source>
        <dbReference type="Proteomes" id="UP000190130"/>
    </source>
</evidence>
<gene>
    <name evidence="1" type="ORF">ARD30_01555</name>
    <name evidence="2" type="ORF">SAMN05660750_03264</name>
</gene>
<dbReference type="RefSeq" id="WP_055726436.1">
    <property type="nucleotide sequence ID" value="NZ_FUYX01000009.1"/>
</dbReference>
<sequence>MTDFPDIIRSPLSQNVTQDGITVRVEIYRVDGTEGWTLEVVDAEGGSTVWQDSFATDAEAFAEFTEGVEQLGLAKLIDPDDDDLATVH</sequence>
<dbReference type="Proteomes" id="UP000051562">
    <property type="component" value="Unassembled WGS sequence"/>
</dbReference>
<protein>
    <submittedName>
        <fullName evidence="1">Uncharacterized protein</fullName>
    </submittedName>
</protein>
<dbReference type="STRING" id="53254.SAMN05660750_03264"/>
<organism evidence="1 3">
    <name type="scientific">Bosea thiooxidans</name>
    <dbReference type="NCBI Taxonomy" id="53254"/>
    <lineage>
        <taxon>Bacteria</taxon>
        <taxon>Pseudomonadati</taxon>
        <taxon>Pseudomonadota</taxon>
        <taxon>Alphaproteobacteria</taxon>
        <taxon>Hyphomicrobiales</taxon>
        <taxon>Boseaceae</taxon>
        <taxon>Bosea</taxon>
    </lineage>
</organism>
<reference evidence="1 3" key="1">
    <citation type="submission" date="2015-10" db="EMBL/GenBank/DDBJ databases">
        <title>Draft genome of Bosea thiooxidans.</title>
        <authorList>
            <person name="Wang X."/>
        </authorList>
    </citation>
    <scope>NUCLEOTIDE SEQUENCE [LARGE SCALE GENOMIC DNA]</scope>
    <source>
        <strain evidence="1 3">CGMCC 9174</strain>
    </source>
</reference>
<dbReference type="OrthoDB" id="7864523at2"/>
<dbReference type="Proteomes" id="UP000190130">
    <property type="component" value="Unassembled WGS sequence"/>
</dbReference>
<dbReference type="EMBL" id="FUYX01000009">
    <property type="protein sequence ID" value="SKB96336.1"/>
    <property type="molecule type" value="Genomic_DNA"/>
</dbReference>
<accession>A0A0Q3KRP2</accession>
<evidence type="ECO:0000313" key="2">
    <source>
        <dbReference type="EMBL" id="SKB96336.1"/>
    </source>
</evidence>
<proteinExistence type="predicted"/>
<dbReference type="AlphaFoldDB" id="A0A0Q3KRP2"/>
<evidence type="ECO:0000313" key="1">
    <source>
        <dbReference type="EMBL" id="KQK32491.1"/>
    </source>
</evidence>
<dbReference type="EMBL" id="LMAR01000001">
    <property type="protein sequence ID" value="KQK32491.1"/>
    <property type="molecule type" value="Genomic_DNA"/>
</dbReference>
<reference evidence="2 4" key="2">
    <citation type="submission" date="2017-02" db="EMBL/GenBank/DDBJ databases">
        <authorList>
            <person name="Peterson S.W."/>
        </authorList>
    </citation>
    <scope>NUCLEOTIDE SEQUENCE [LARGE SCALE GENOMIC DNA]</scope>
    <source>
        <strain evidence="2 4">DSM 9653</strain>
    </source>
</reference>
<evidence type="ECO:0000313" key="3">
    <source>
        <dbReference type="Proteomes" id="UP000051562"/>
    </source>
</evidence>